<dbReference type="Proteomes" id="UP000030634">
    <property type="component" value="Chromosome"/>
</dbReference>
<dbReference type="RefSeq" id="WP_039684510.1">
    <property type="nucleotide sequence ID" value="NZ_CP010028.1"/>
</dbReference>
<name>A0A0A7KJR8_9DEIO</name>
<protein>
    <recommendedName>
        <fullName evidence="4">DUF3341 domain-containing protein</fullName>
    </recommendedName>
</protein>
<dbReference type="AlphaFoldDB" id="A0A0A7KJR8"/>
<accession>A0A0A7KJR8</accession>
<keyword evidence="1" id="KW-0812">Transmembrane</keyword>
<evidence type="ECO:0000256" key="1">
    <source>
        <dbReference type="SAM" id="Phobius"/>
    </source>
</evidence>
<evidence type="ECO:0008006" key="4">
    <source>
        <dbReference type="Google" id="ProtNLM"/>
    </source>
</evidence>
<evidence type="ECO:0000313" key="3">
    <source>
        <dbReference type="Proteomes" id="UP000030634"/>
    </source>
</evidence>
<dbReference type="KEGG" id="dsw:QR90_10915"/>
<feature type="transmembrane region" description="Helical" evidence="1">
    <location>
        <begin position="102"/>
        <end position="122"/>
    </location>
</feature>
<keyword evidence="1" id="KW-1133">Transmembrane helix</keyword>
<proteinExistence type="predicted"/>
<gene>
    <name evidence="2" type="ORF">QR90_10915</name>
</gene>
<dbReference type="HOGENOM" id="CLU_096380_0_0_0"/>
<sequence>MESVVALFREPSQAKVVLEALKSRGFDRDHLGFALTDSVAEDDLAQSTGVSPEAGAPAGSSSVIKGAIGGVLASLVLTVPIWLLILAFPVTRIYQEGGLLGIMYGAIGGLFLGGMFGSLAGSDHGDYVKLLRRMGVPPVQAERFNEGIGHGHVIVIARDDSGARVDEALSLMRQHGAVRLDDVVGGGRMQSERVGQSGH</sequence>
<reference evidence="3" key="1">
    <citation type="submission" date="2014-11" db="EMBL/GenBank/DDBJ databases">
        <title>Hymenobacter sp. DG25B genome submission.</title>
        <authorList>
            <person name="Jung H.-Y."/>
            <person name="Kim M.K."/>
            <person name="Srinivasan S."/>
            <person name="Lim S."/>
        </authorList>
    </citation>
    <scope>NUCLEOTIDE SEQUENCE [LARGE SCALE GENOMIC DNA]</scope>
    <source>
        <strain evidence="3">DY59</strain>
    </source>
</reference>
<keyword evidence="1" id="KW-0472">Membrane</keyword>
<organism evidence="2 3">
    <name type="scientific">Deinococcus radiopugnans</name>
    <dbReference type="NCBI Taxonomy" id="57497"/>
    <lineage>
        <taxon>Bacteria</taxon>
        <taxon>Thermotogati</taxon>
        <taxon>Deinococcota</taxon>
        <taxon>Deinococci</taxon>
        <taxon>Deinococcales</taxon>
        <taxon>Deinococcaceae</taxon>
        <taxon>Deinococcus</taxon>
    </lineage>
</organism>
<feature type="transmembrane region" description="Helical" evidence="1">
    <location>
        <begin position="67"/>
        <end position="90"/>
    </location>
</feature>
<dbReference type="EMBL" id="CP010028">
    <property type="protein sequence ID" value="AIZ45484.1"/>
    <property type="molecule type" value="Genomic_DNA"/>
</dbReference>
<evidence type="ECO:0000313" key="2">
    <source>
        <dbReference type="EMBL" id="AIZ45484.1"/>
    </source>
</evidence>